<protein>
    <submittedName>
        <fullName evidence="2">Uncharacterized protein</fullName>
    </submittedName>
</protein>
<dbReference type="Proteomes" id="UP000061348">
    <property type="component" value="Unassembled WGS sequence"/>
</dbReference>
<sequence length="314" mass="35433">MFARHPRTGEHAQQLMAVSRIHRVAQGVEVTAEGVQSAQHRFAIGEEDVVPHHRIAAGNPREIAEAAGGVAENLEVLVALGQRIHQAKCQQMRQVAGRCQHFVVTLDLHMLHIRAQLAPEAIHHCQRRGIGLRKRRQDDLMPTEQLRIGCLHPALLGPSDWMARHKARRHPTKRQSCRTHHVAFGAAHIGKDRLPEVHTSQYRQQFLHGKDRHGELDHIRALARNGQVRFTAVHHAQLHRQLARLRVEVHAHHFATQPTFTQALGEGATDQPQADHHQATDHRHSRLQCSDINHGPEPWPTPQGSGCSQPADRW</sequence>
<reference evidence="2 3" key="1">
    <citation type="submission" date="2015-05" db="EMBL/GenBank/DDBJ databases">
        <title>A genomic and transcriptomic approach to investigate the blue pigment phenotype in Pseudomonas fluorescens.</title>
        <authorList>
            <person name="Andreani N.A."/>
            <person name="Cardazzo B."/>
        </authorList>
    </citation>
    <scope>NUCLEOTIDE SEQUENCE [LARGE SCALE GENOMIC DNA]</scope>
    <source>
        <strain evidence="2 3">Ps_22</strain>
    </source>
</reference>
<evidence type="ECO:0000313" key="2">
    <source>
        <dbReference type="EMBL" id="KWV86832.1"/>
    </source>
</evidence>
<dbReference type="AlphaFoldDB" id="A0A125QI80"/>
<proteinExistence type="predicted"/>
<organism evidence="2 3">
    <name type="scientific">Pseudomonas fluorescens</name>
    <dbReference type="NCBI Taxonomy" id="294"/>
    <lineage>
        <taxon>Bacteria</taxon>
        <taxon>Pseudomonadati</taxon>
        <taxon>Pseudomonadota</taxon>
        <taxon>Gammaproteobacteria</taxon>
        <taxon>Pseudomonadales</taxon>
        <taxon>Pseudomonadaceae</taxon>
        <taxon>Pseudomonas</taxon>
    </lineage>
</organism>
<evidence type="ECO:0000313" key="3">
    <source>
        <dbReference type="Proteomes" id="UP000061348"/>
    </source>
</evidence>
<accession>A0A125QI80</accession>
<feature type="region of interest" description="Disordered" evidence="1">
    <location>
        <begin position="266"/>
        <end position="314"/>
    </location>
</feature>
<evidence type="ECO:0000256" key="1">
    <source>
        <dbReference type="SAM" id="MobiDB-lite"/>
    </source>
</evidence>
<dbReference type="EMBL" id="LCYA01000087">
    <property type="protein sequence ID" value="KWV86832.1"/>
    <property type="molecule type" value="Genomic_DNA"/>
</dbReference>
<comment type="caution">
    <text evidence="2">The sequence shown here is derived from an EMBL/GenBank/DDBJ whole genome shotgun (WGS) entry which is preliminary data.</text>
</comment>
<name>A0A125QI80_PSEFL</name>
<gene>
    <name evidence="2" type="ORF">PFLmoz3_03569</name>
</gene>
<feature type="compositionally biased region" description="Basic and acidic residues" evidence="1">
    <location>
        <begin position="273"/>
        <end position="282"/>
    </location>
</feature>